<evidence type="ECO:0000313" key="2">
    <source>
        <dbReference type="EMBL" id="WCT10614.1"/>
    </source>
</evidence>
<dbReference type="EMBL" id="CP117167">
    <property type="protein sequence ID" value="WCT10614.1"/>
    <property type="molecule type" value="Genomic_DNA"/>
</dbReference>
<dbReference type="NCBIfam" id="TIGR02622">
    <property type="entry name" value="CDP_4_6_dhtase"/>
    <property type="match status" value="1"/>
</dbReference>
<gene>
    <name evidence="2" type="primary">rfbG</name>
    <name evidence="2" type="ORF">PQO05_17905</name>
</gene>
<accession>A0ABY7T2U0</accession>
<evidence type="ECO:0000313" key="3">
    <source>
        <dbReference type="Proteomes" id="UP001216139"/>
    </source>
</evidence>
<dbReference type="RefSeq" id="WP_273628804.1">
    <property type="nucleotide sequence ID" value="NZ_CP117167.1"/>
</dbReference>
<dbReference type="Pfam" id="PF16363">
    <property type="entry name" value="GDP_Man_Dehyd"/>
    <property type="match status" value="1"/>
</dbReference>
<dbReference type="Proteomes" id="UP001216139">
    <property type="component" value="Chromosome"/>
</dbReference>
<dbReference type="EC" id="4.2.1.45" evidence="2"/>
<sequence>MSNKDLFIRSYKGKKVFVTGHTGFKGSWLITILNCLGAKILGYALEPENPQSLYRYISSDINQGSIIDDIRNRDRLINAVLNFEPDYIFHLAAQPLVRLSYSIPSETFDVNVTGTANILEAAKMLKNKCSIIVITTDKVYENKETTYAYREDDTLGGYDPYSASKAAAEIVVSSFRNSFFNINNYGAHQKAVISARAGNVIGGGDWSKDRIIPDIIRSMQTSQPIEVRNPNSVRPWQHVLEPLTGYLLAGALLNENPGLISGAYNFGPEISDHLTVEDLVNIALKCWGSGTWVYTGNESQPHEAGLLKLNIDKAKSILHWQPKLNSTQAIEWTIDWYKQKPDDILIYTINQIEHYLAL</sequence>
<dbReference type="Gene3D" id="3.90.25.10">
    <property type="entry name" value="UDP-galactose 4-epimerase, domain 1"/>
    <property type="match status" value="1"/>
</dbReference>
<organism evidence="2 3">
    <name type="scientific">Mucilaginibacter jinjuensis</name>
    <dbReference type="NCBI Taxonomy" id="1176721"/>
    <lineage>
        <taxon>Bacteria</taxon>
        <taxon>Pseudomonadati</taxon>
        <taxon>Bacteroidota</taxon>
        <taxon>Sphingobacteriia</taxon>
        <taxon>Sphingobacteriales</taxon>
        <taxon>Sphingobacteriaceae</taxon>
        <taxon>Mucilaginibacter</taxon>
    </lineage>
</organism>
<keyword evidence="2" id="KW-0456">Lyase</keyword>
<proteinExistence type="predicted"/>
<dbReference type="CDD" id="cd05252">
    <property type="entry name" value="CDP_GD_SDR_e"/>
    <property type="match status" value="1"/>
</dbReference>
<dbReference type="InterPro" id="IPR013445">
    <property type="entry name" value="CDP_4_6_deHydtase"/>
</dbReference>
<evidence type="ECO:0000259" key="1">
    <source>
        <dbReference type="Pfam" id="PF16363"/>
    </source>
</evidence>
<dbReference type="PANTHER" id="PTHR43000">
    <property type="entry name" value="DTDP-D-GLUCOSE 4,6-DEHYDRATASE-RELATED"/>
    <property type="match status" value="1"/>
</dbReference>
<dbReference type="Gene3D" id="3.40.50.720">
    <property type="entry name" value="NAD(P)-binding Rossmann-like Domain"/>
    <property type="match status" value="1"/>
</dbReference>
<dbReference type="InterPro" id="IPR016040">
    <property type="entry name" value="NAD(P)-bd_dom"/>
</dbReference>
<dbReference type="InterPro" id="IPR036291">
    <property type="entry name" value="NAD(P)-bd_dom_sf"/>
</dbReference>
<keyword evidence="3" id="KW-1185">Reference proteome</keyword>
<dbReference type="SUPFAM" id="SSF51735">
    <property type="entry name" value="NAD(P)-binding Rossmann-fold domains"/>
    <property type="match status" value="1"/>
</dbReference>
<dbReference type="GO" id="GO:0047733">
    <property type="term" value="F:CDP-glucose 4,6-dehydratase activity"/>
    <property type="evidence" value="ECO:0007669"/>
    <property type="project" value="UniProtKB-EC"/>
</dbReference>
<name>A0ABY7T2U0_9SPHI</name>
<protein>
    <submittedName>
        <fullName evidence="2">CDP-glucose 4,6-dehydratase</fullName>
        <ecNumber evidence="2">4.2.1.45</ecNumber>
    </submittedName>
</protein>
<feature type="domain" description="NAD(P)-binding" evidence="1">
    <location>
        <begin position="17"/>
        <end position="330"/>
    </location>
</feature>
<reference evidence="2 3" key="1">
    <citation type="submission" date="2023-02" db="EMBL/GenBank/DDBJ databases">
        <title>Genome sequence of Mucilaginibacter jinjuensis strain KACC 16571.</title>
        <authorList>
            <person name="Kim S."/>
            <person name="Heo J."/>
            <person name="Kwon S.-W."/>
        </authorList>
    </citation>
    <scope>NUCLEOTIDE SEQUENCE [LARGE SCALE GENOMIC DNA]</scope>
    <source>
        <strain evidence="2 3">KACC 16571</strain>
    </source>
</reference>